<reference evidence="4" key="2">
    <citation type="submission" date="2021-05" db="UniProtKB">
        <authorList>
            <consortium name="EnsemblPlants"/>
        </authorList>
    </citation>
    <scope>IDENTIFICATION</scope>
    <source>
        <strain evidence="4">subsp. malaccensis</strain>
    </source>
</reference>
<dbReference type="AlphaFoldDB" id="A0A804KLE0"/>
<dbReference type="InterPro" id="IPR005979">
    <property type="entry name" value="Prochl_reduct"/>
</dbReference>
<dbReference type="InterPro" id="IPR036291">
    <property type="entry name" value="NAD(P)-bd_dom_sf"/>
</dbReference>
<dbReference type="PANTHER" id="PTHR44419:SF20">
    <property type="entry name" value="PROTOCHLOROPHYLLIDE REDUCTASE C, CHLOROPLASTIC"/>
    <property type="match status" value="1"/>
</dbReference>
<evidence type="ECO:0000313" key="4">
    <source>
        <dbReference type="EnsemblPlants" id="Ma09_p19350.1"/>
    </source>
</evidence>
<reference evidence="3" key="1">
    <citation type="submission" date="2021-03" db="EMBL/GenBank/DDBJ databases">
        <authorList>
            <consortium name="Genoscope - CEA"/>
            <person name="William W."/>
        </authorList>
    </citation>
    <scope>NUCLEOTIDE SEQUENCE</scope>
    <source>
        <strain evidence="3">Doubled-haploid Pahang</strain>
    </source>
</reference>
<evidence type="ECO:0000313" key="5">
    <source>
        <dbReference type="Proteomes" id="UP000012960"/>
    </source>
</evidence>
<dbReference type="Proteomes" id="UP000012960">
    <property type="component" value="Unplaced"/>
</dbReference>
<protein>
    <submittedName>
        <fullName evidence="3">(wild Malaysian banana) hypothetical protein</fullName>
    </submittedName>
</protein>
<dbReference type="Gramene" id="Ma09_t19350.1">
    <property type="protein sequence ID" value="Ma09_p19350.1"/>
    <property type="gene ID" value="Ma09_g19350"/>
</dbReference>
<gene>
    <name evidence="3" type="ORF">GSMUA_237770.1</name>
</gene>
<keyword evidence="5" id="KW-1185">Reference proteome</keyword>
<dbReference type="PANTHER" id="PTHR44419">
    <property type="entry name" value="PROTOCHLOROPHYLLIDE REDUCTASE C, CHLOROPLASTIC"/>
    <property type="match status" value="1"/>
</dbReference>
<dbReference type="EMBL" id="HG996474">
    <property type="protein sequence ID" value="CAG1835808.1"/>
    <property type="molecule type" value="Genomic_DNA"/>
</dbReference>
<dbReference type="EnsemblPlants" id="Ma09_t19350.1">
    <property type="protein sequence ID" value="Ma09_p19350.1"/>
    <property type="gene ID" value="Ma09_g19350"/>
</dbReference>
<proteinExistence type="predicted"/>
<dbReference type="GO" id="GO:0016630">
    <property type="term" value="F:protochlorophyllide reductase activity"/>
    <property type="evidence" value="ECO:0007669"/>
    <property type="project" value="InterPro"/>
</dbReference>
<dbReference type="InParanoid" id="A0A804KLE0"/>
<evidence type="ECO:0000256" key="2">
    <source>
        <dbReference type="ARBA" id="ARBA00023002"/>
    </source>
</evidence>
<name>A0A804KLE0_MUSAM</name>
<dbReference type="SUPFAM" id="SSF51735">
    <property type="entry name" value="NAD(P)-binding Rossmann-fold domains"/>
    <property type="match status" value="1"/>
</dbReference>
<evidence type="ECO:0000256" key="1">
    <source>
        <dbReference type="ARBA" id="ARBA00022857"/>
    </source>
</evidence>
<organism evidence="4 5">
    <name type="scientific">Musa acuminata subsp. malaccensis</name>
    <name type="common">Wild banana</name>
    <name type="synonym">Musa malaccensis</name>
    <dbReference type="NCBI Taxonomy" id="214687"/>
    <lineage>
        <taxon>Eukaryota</taxon>
        <taxon>Viridiplantae</taxon>
        <taxon>Streptophyta</taxon>
        <taxon>Embryophyta</taxon>
        <taxon>Tracheophyta</taxon>
        <taxon>Spermatophyta</taxon>
        <taxon>Magnoliopsida</taxon>
        <taxon>Liliopsida</taxon>
        <taxon>Zingiberales</taxon>
        <taxon>Musaceae</taxon>
        <taxon>Musa</taxon>
    </lineage>
</organism>
<keyword evidence="1" id="KW-0521">NADP</keyword>
<sequence length="254" mass="27335">MALEGSSFFSSALSAVHKEGKANGGVKDSAFFGISITDHMKSDMSLSQRPNVSVGVPRAQAAVTTPAIKQTTKGKKTIRKGNVVVTGASSGLGLATAKALAETIKWNVIMACRDFLKAEKGRQVRRHVRRELRGYAPRPRVVGQRPPVREELSAAIRNAARWACLQCCGNTNTLAGNVSPNANLGDLRELAGGFNGLSSSAMIDGGEFDGAKAFKDSKVCNTHHQRFREHIALFRLLPSLPKAKVHHQIRLAQV</sequence>
<keyword evidence="2" id="KW-0560">Oxidoreductase</keyword>
<evidence type="ECO:0000313" key="3">
    <source>
        <dbReference type="EMBL" id="CAG1835808.1"/>
    </source>
</evidence>
<dbReference type="Gene3D" id="3.40.50.720">
    <property type="entry name" value="NAD(P)-binding Rossmann-like Domain"/>
    <property type="match status" value="1"/>
</dbReference>
<accession>A0A804KLE0</accession>